<comment type="function">
    <text evidence="7">Key enzyme in folate metabolism. Catalyzes an essential reaction for de novo glycine and purine synthesis, and for DNA precursor synthesis.</text>
</comment>
<dbReference type="EMBL" id="CP002353">
    <property type="protein sequence ID" value="ADV63154.1"/>
    <property type="molecule type" value="Genomic_DNA"/>
</dbReference>
<evidence type="ECO:0000256" key="8">
    <source>
        <dbReference type="RuleBase" id="RU004474"/>
    </source>
</evidence>
<dbReference type="FunCoup" id="E8QZ12">
    <property type="interactions" value="399"/>
</dbReference>
<dbReference type="InterPro" id="IPR012259">
    <property type="entry name" value="DHFR"/>
</dbReference>
<dbReference type="Gene3D" id="3.40.430.10">
    <property type="entry name" value="Dihydrofolate Reductase, subunit A"/>
    <property type="match status" value="1"/>
</dbReference>
<evidence type="ECO:0000313" key="11">
    <source>
        <dbReference type="EMBL" id="ADV63154.1"/>
    </source>
</evidence>
<evidence type="ECO:0000256" key="1">
    <source>
        <dbReference type="ARBA" id="ARBA00004903"/>
    </source>
</evidence>
<dbReference type="Pfam" id="PF00186">
    <property type="entry name" value="DHFR_1"/>
    <property type="match status" value="1"/>
</dbReference>
<feature type="domain" description="DHFR" evidence="10">
    <location>
        <begin position="25"/>
        <end position="189"/>
    </location>
</feature>
<dbReference type="PROSITE" id="PS00075">
    <property type="entry name" value="DHFR_1"/>
    <property type="match status" value="1"/>
</dbReference>
<dbReference type="GO" id="GO:0046452">
    <property type="term" value="P:dihydrofolate metabolic process"/>
    <property type="evidence" value="ECO:0007669"/>
    <property type="project" value="TreeGrafter"/>
</dbReference>
<dbReference type="PROSITE" id="PS51330">
    <property type="entry name" value="DHFR_2"/>
    <property type="match status" value="1"/>
</dbReference>
<dbReference type="STRING" id="575540.Isop_2583"/>
<organism evidence="11 12">
    <name type="scientific">Isosphaera pallida (strain ATCC 43644 / DSM 9630 / IS1B)</name>
    <dbReference type="NCBI Taxonomy" id="575540"/>
    <lineage>
        <taxon>Bacteria</taxon>
        <taxon>Pseudomonadati</taxon>
        <taxon>Planctomycetota</taxon>
        <taxon>Planctomycetia</taxon>
        <taxon>Isosphaerales</taxon>
        <taxon>Isosphaeraceae</taxon>
        <taxon>Isosphaera</taxon>
    </lineage>
</organism>
<dbReference type="PANTHER" id="PTHR48069">
    <property type="entry name" value="DIHYDROFOLATE REDUCTASE"/>
    <property type="match status" value="1"/>
</dbReference>
<keyword evidence="5" id="KW-0521">NADP</keyword>
<dbReference type="SUPFAM" id="SSF53597">
    <property type="entry name" value="Dihydrofolate reductase-like"/>
    <property type="match status" value="1"/>
</dbReference>
<dbReference type="HOGENOM" id="CLU_043966_5_1_0"/>
<evidence type="ECO:0000256" key="6">
    <source>
        <dbReference type="ARBA" id="ARBA00023002"/>
    </source>
</evidence>
<sequence length="208" mass="23202">MTASALGNPPGDSTEAIRPTRRHPEVGLIVATDRQGVIGLGGGLPWRLPRDLKRFRSLTWGHPLIMGRKTFDSIGRPLPGRTSIVLSRSNAWNAPEGVLKARDLDDAHAQAATLDPNGPIWIIGGGEIYRQAIERDLVDRVELTRVEHLFQGDTFFPLDWLDSWPILADRSFPADDRDPWPTRHLTLIRPNSGVTSLPQWRSSMERPA</sequence>
<proteinExistence type="inferred from homology"/>
<evidence type="ECO:0000256" key="2">
    <source>
        <dbReference type="ARBA" id="ARBA00009539"/>
    </source>
</evidence>
<evidence type="ECO:0000313" key="12">
    <source>
        <dbReference type="Proteomes" id="UP000008631"/>
    </source>
</evidence>
<dbReference type="RefSeq" id="WP_013565442.1">
    <property type="nucleotide sequence ID" value="NC_014962.1"/>
</dbReference>
<dbReference type="PANTHER" id="PTHR48069:SF3">
    <property type="entry name" value="DIHYDROFOLATE REDUCTASE"/>
    <property type="match status" value="1"/>
</dbReference>
<reference key="1">
    <citation type="submission" date="2010-11" db="EMBL/GenBank/DDBJ databases">
        <title>The complete sequence of chromosome of Isophaera pallida ATCC 43644.</title>
        <authorList>
            <consortium name="US DOE Joint Genome Institute (JGI-PGF)"/>
            <person name="Lucas S."/>
            <person name="Copeland A."/>
            <person name="Lapidus A."/>
            <person name="Bruce D."/>
            <person name="Goodwin L."/>
            <person name="Pitluck S."/>
            <person name="Kyrpides N."/>
            <person name="Mavromatis K."/>
            <person name="Pagani I."/>
            <person name="Ivanova N."/>
            <person name="Saunders E."/>
            <person name="Brettin T."/>
            <person name="Detter J.C."/>
            <person name="Han C."/>
            <person name="Tapia R."/>
            <person name="Land M."/>
            <person name="Hauser L."/>
            <person name="Markowitz V."/>
            <person name="Cheng J.-F."/>
            <person name="Hugenholtz P."/>
            <person name="Woyke T."/>
            <person name="Wu D."/>
            <person name="Eisen J.A."/>
        </authorList>
    </citation>
    <scope>NUCLEOTIDE SEQUENCE</scope>
    <source>
        <strain>ATCC 43644</strain>
    </source>
</reference>
<dbReference type="GO" id="GO:0046655">
    <property type="term" value="P:folic acid metabolic process"/>
    <property type="evidence" value="ECO:0007669"/>
    <property type="project" value="TreeGrafter"/>
</dbReference>
<evidence type="ECO:0000259" key="10">
    <source>
        <dbReference type="PROSITE" id="PS51330"/>
    </source>
</evidence>
<evidence type="ECO:0000256" key="9">
    <source>
        <dbReference type="SAM" id="MobiDB-lite"/>
    </source>
</evidence>
<keyword evidence="12" id="KW-1185">Reference proteome</keyword>
<dbReference type="InParanoid" id="E8QZ12"/>
<name>E8QZ12_ISOPI</name>
<evidence type="ECO:0000256" key="3">
    <source>
        <dbReference type="ARBA" id="ARBA00012856"/>
    </source>
</evidence>
<dbReference type="OrthoDB" id="9804315at2"/>
<keyword evidence="4" id="KW-0554">One-carbon metabolism</keyword>
<dbReference type="CDD" id="cd00209">
    <property type="entry name" value="DHFR"/>
    <property type="match status" value="1"/>
</dbReference>
<dbReference type="UniPathway" id="UPA00077">
    <property type="reaction ID" value="UER00158"/>
</dbReference>
<protein>
    <recommendedName>
        <fullName evidence="3">dihydrofolate reductase</fullName>
        <ecNumber evidence="3">1.5.1.3</ecNumber>
    </recommendedName>
</protein>
<dbReference type="EC" id="1.5.1.3" evidence="3"/>
<dbReference type="InterPro" id="IPR024072">
    <property type="entry name" value="DHFR-like_dom_sf"/>
</dbReference>
<dbReference type="InterPro" id="IPR001796">
    <property type="entry name" value="DHFR_dom"/>
</dbReference>
<comment type="pathway">
    <text evidence="1">Cofactor biosynthesis; tetrahydrofolate biosynthesis; 5,6,7,8-tetrahydrofolate from 7,8-dihydrofolate: step 1/1.</text>
</comment>
<dbReference type="PRINTS" id="PR00070">
    <property type="entry name" value="DHFR"/>
</dbReference>
<gene>
    <name evidence="11" type="ordered locus">Isop_2583</name>
</gene>
<dbReference type="AlphaFoldDB" id="E8QZ12"/>
<dbReference type="GO" id="GO:0005829">
    <property type="term" value="C:cytosol"/>
    <property type="evidence" value="ECO:0007669"/>
    <property type="project" value="TreeGrafter"/>
</dbReference>
<dbReference type="GO" id="GO:0004146">
    <property type="term" value="F:dihydrofolate reductase activity"/>
    <property type="evidence" value="ECO:0007669"/>
    <property type="project" value="UniProtKB-EC"/>
</dbReference>
<evidence type="ECO:0000256" key="4">
    <source>
        <dbReference type="ARBA" id="ARBA00022563"/>
    </source>
</evidence>
<accession>E8QZ12</accession>
<dbReference type="GO" id="GO:0006730">
    <property type="term" value="P:one-carbon metabolic process"/>
    <property type="evidence" value="ECO:0007669"/>
    <property type="project" value="UniProtKB-KW"/>
</dbReference>
<feature type="region of interest" description="Disordered" evidence="9">
    <location>
        <begin position="1"/>
        <end position="23"/>
    </location>
</feature>
<dbReference type="GO" id="GO:0050661">
    <property type="term" value="F:NADP binding"/>
    <property type="evidence" value="ECO:0007669"/>
    <property type="project" value="InterPro"/>
</dbReference>
<reference evidence="11 12" key="2">
    <citation type="journal article" date="2011" name="Stand. Genomic Sci.">
        <title>Complete genome sequence of Isosphaera pallida type strain (IS1B).</title>
        <authorList>
            <consortium name="US DOE Joint Genome Institute (JGI-PGF)"/>
            <person name="Goker M."/>
            <person name="Cleland D."/>
            <person name="Saunders E."/>
            <person name="Lapidus A."/>
            <person name="Nolan M."/>
            <person name="Lucas S."/>
            <person name="Hammon N."/>
            <person name="Deshpande S."/>
            <person name="Cheng J.F."/>
            <person name="Tapia R."/>
            <person name="Han C."/>
            <person name="Goodwin L."/>
            <person name="Pitluck S."/>
            <person name="Liolios K."/>
            <person name="Pagani I."/>
            <person name="Ivanova N."/>
            <person name="Mavromatis K."/>
            <person name="Pati A."/>
            <person name="Chen A."/>
            <person name="Palaniappan K."/>
            <person name="Land M."/>
            <person name="Hauser L."/>
            <person name="Chang Y.J."/>
            <person name="Jeffries C.D."/>
            <person name="Detter J.C."/>
            <person name="Beck B."/>
            <person name="Woyke T."/>
            <person name="Bristow J."/>
            <person name="Eisen J.A."/>
            <person name="Markowitz V."/>
            <person name="Hugenholtz P."/>
            <person name="Kyrpides N.C."/>
            <person name="Klenk H.P."/>
        </authorList>
    </citation>
    <scope>NUCLEOTIDE SEQUENCE [LARGE SCALE GENOMIC DNA]</scope>
    <source>
        <strain evidence="12">ATCC 43644 / DSM 9630 / IS1B</strain>
    </source>
</reference>
<dbReference type="eggNOG" id="COG0262">
    <property type="taxonomic scope" value="Bacteria"/>
</dbReference>
<dbReference type="InterPro" id="IPR017925">
    <property type="entry name" value="DHFR_CS"/>
</dbReference>
<dbReference type="KEGG" id="ipa:Isop_2583"/>
<evidence type="ECO:0000256" key="7">
    <source>
        <dbReference type="ARBA" id="ARBA00025067"/>
    </source>
</evidence>
<comment type="similarity">
    <text evidence="2 8">Belongs to the dihydrofolate reductase family.</text>
</comment>
<keyword evidence="6 11" id="KW-0560">Oxidoreductase</keyword>
<dbReference type="Proteomes" id="UP000008631">
    <property type="component" value="Chromosome"/>
</dbReference>
<dbReference type="GO" id="GO:0046654">
    <property type="term" value="P:tetrahydrofolate biosynthetic process"/>
    <property type="evidence" value="ECO:0007669"/>
    <property type="project" value="UniProtKB-UniPathway"/>
</dbReference>
<evidence type="ECO:0000256" key="5">
    <source>
        <dbReference type="ARBA" id="ARBA00022857"/>
    </source>
</evidence>